<evidence type="ECO:0000256" key="2">
    <source>
        <dbReference type="ARBA" id="ARBA00022555"/>
    </source>
</evidence>
<sequence length="210" mass="23748">MTHLFKPRFLIISLGNPAPYTDTLHSAGHHALQHLKTLLEPAQPRFERTNALGKKPCKASLGEKYMLAQCPTLMNISGRFVANAWKAVQEAEKDHSNLHLVVVHDDLEEELGVVKMRQWSRSPKGHNGIKSIKSLLNEDKYPDAKWSRISIGIGRPESREKDVISKYVLRPMTDHELQTLEEKTGQGVLKCLSEWEKELAKAKPAENAEK</sequence>
<evidence type="ECO:0000256" key="3">
    <source>
        <dbReference type="ARBA" id="ARBA00022801"/>
    </source>
</evidence>
<comment type="similarity">
    <text evidence="5">Belongs to the PTH family.</text>
</comment>
<dbReference type="EC" id="3.1.1.29" evidence="1"/>
<reference evidence="6 7" key="1">
    <citation type="submission" date="2018-12" db="EMBL/GenBank/DDBJ databases">
        <title>Genome sequence and assembly of Colletotrichum trifolii.</title>
        <authorList>
            <person name="Gan P."/>
            <person name="Shirasu K."/>
        </authorList>
    </citation>
    <scope>NUCLEOTIDE SEQUENCE [LARGE SCALE GENOMIC DNA]</scope>
    <source>
        <strain evidence="6 7">543-2</strain>
    </source>
</reference>
<evidence type="ECO:0000313" key="7">
    <source>
        <dbReference type="Proteomes" id="UP000295703"/>
    </source>
</evidence>
<name>A0A4R8RC82_COLTR</name>
<dbReference type="InterPro" id="IPR018171">
    <property type="entry name" value="Pept_tRNA_hydro_CS"/>
</dbReference>
<keyword evidence="2" id="KW-0820">tRNA-binding</keyword>
<dbReference type="Gene3D" id="3.40.50.1470">
    <property type="entry name" value="Peptidyl-tRNA hydrolase"/>
    <property type="match status" value="1"/>
</dbReference>
<dbReference type="SUPFAM" id="SSF53178">
    <property type="entry name" value="Peptidyl-tRNA hydrolase-like"/>
    <property type="match status" value="1"/>
</dbReference>
<keyword evidence="3 6" id="KW-0378">Hydrolase</keyword>
<dbReference type="PANTHER" id="PTHR17224">
    <property type="entry name" value="PEPTIDYL-TRNA HYDROLASE"/>
    <property type="match status" value="1"/>
</dbReference>
<evidence type="ECO:0000256" key="4">
    <source>
        <dbReference type="ARBA" id="ARBA00022884"/>
    </source>
</evidence>
<dbReference type="Proteomes" id="UP000295703">
    <property type="component" value="Unassembled WGS sequence"/>
</dbReference>
<proteinExistence type="inferred from homology"/>
<dbReference type="PROSITE" id="PS01196">
    <property type="entry name" value="PEPT_TRNA_HYDROL_2"/>
    <property type="match status" value="1"/>
</dbReference>
<keyword evidence="7" id="KW-1185">Reference proteome</keyword>
<comment type="caution">
    <text evidence="6">The sequence shown here is derived from an EMBL/GenBank/DDBJ whole genome shotgun (WGS) entry which is preliminary data.</text>
</comment>
<dbReference type="GO" id="GO:0004045">
    <property type="term" value="F:peptidyl-tRNA hydrolase activity"/>
    <property type="evidence" value="ECO:0007669"/>
    <property type="project" value="UniProtKB-EC"/>
</dbReference>
<dbReference type="PANTHER" id="PTHR17224:SF1">
    <property type="entry name" value="PEPTIDYL-TRNA HYDROLASE"/>
    <property type="match status" value="1"/>
</dbReference>
<gene>
    <name evidence="6" type="primary">pth</name>
    <name evidence="6" type="ORF">CTRI78_v006510</name>
</gene>
<dbReference type="AlphaFoldDB" id="A0A4R8RC82"/>
<dbReference type="Pfam" id="PF01195">
    <property type="entry name" value="Pept_tRNA_hydro"/>
    <property type="match status" value="1"/>
</dbReference>
<accession>A0A4R8RC82</accession>
<dbReference type="STRING" id="5466.A0A4R8RC82"/>
<evidence type="ECO:0000256" key="5">
    <source>
        <dbReference type="ARBA" id="ARBA00038063"/>
    </source>
</evidence>
<dbReference type="EMBL" id="RYZW01000062">
    <property type="protein sequence ID" value="TDZ54086.1"/>
    <property type="molecule type" value="Genomic_DNA"/>
</dbReference>
<evidence type="ECO:0000256" key="1">
    <source>
        <dbReference type="ARBA" id="ARBA00013260"/>
    </source>
</evidence>
<dbReference type="GO" id="GO:0000049">
    <property type="term" value="F:tRNA binding"/>
    <property type="evidence" value="ECO:0007669"/>
    <property type="project" value="UniProtKB-KW"/>
</dbReference>
<organism evidence="6 7">
    <name type="scientific">Colletotrichum trifolii</name>
    <dbReference type="NCBI Taxonomy" id="5466"/>
    <lineage>
        <taxon>Eukaryota</taxon>
        <taxon>Fungi</taxon>
        <taxon>Dikarya</taxon>
        <taxon>Ascomycota</taxon>
        <taxon>Pezizomycotina</taxon>
        <taxon>Sordariomycetes</taxon>
        <taxon>Hypocreomycetidae</taxon>
        <taxon>Glomerellales</taxon>
        <taxon>Glomerellaceae</taxon>
        <taxon>Colletotrichum</taxon>
        <taxon>Colletotrichum orbiculare species complex</taxon>
    </lineage>
</organism>
<dbReference type="InterPro" id="IPR036416">
    <property type="entry name" value="Pept_tRNA_hydro_sf"/>
</dbReference>
<protein>
    <recommendedName>
        <fullName evidence="1">peptidyl-tRNA hydrolase</fullName>
        <ecNumber evidence="1">3.1.1.29</ecNumber>
    </recommendedName>
</protein>
<keyword evidence="4" id="KW-0694">RNA-binding</keyword>
<dbReference type="InterPro" id="IPR001328">
    <property type="entry name" value="Pept_tRNA_hydro"/>
</dbReference>
<evidence type="ECO:0000313" key="6">
    <source>
        <dbReference type="EMBL" id="TDZ54086.1"/>
    </source>
</evidence>